<organism evidence="2 3">
    <name type="scientific">Sphingobacterium athyrii</name>
    <dbReference type="NCBI Taxonomy" id="2152717"/>
    <lineage>
        <taxon>Bacteria</taxon>
        <taxon>Pseudomonadati</taxon>
        <taxon>Bacteroidota</taxon>
        <taxon>Sphingobacteriia</taxon>
        <taxon>Sphingobacteriales</taxon>
        <taxon>Sphingobacteriaceae</taxon>
        <taxon>Sphingobacterium</taxon>
    </lineage>
</organism>
<keyword evidence="1" id="KW-0732">Signal</keyword>
<dbReference type="AlphaFoldDB" id="A0A363NQS9"/>
<comment type="caution">
    <text evidence="2">The sequence shown here is derived from an EMBL/GenBank/DDBJ whole genome shotgun (WGS) entry which is preliminary data.</text>
</comment>
<evidence type="ECO:0000313" key="2">
    <source>
        <dbReference type="EMBL" id="PUV23087.1"/>
    </source>
</evidence>
<feature type="chain" id="PRO_5016809681" evidence="1">
    <location>
        <begin position="34"/>
        <end position="170"/>
    </location>
</feature>
<dbReference type="InterPro" id="IPR020018">
    <property type="entry name" value="Motility-assoc_lipoprot_GldH"/>
</dbReference>
<dbReference type="Proteomes" id="UP000250831">
    <property type="component" value="Unassembled WGS sequence"/>
</dbReference>
<keyword evidence="2" id="KW-0449">Lipoprotein</keyword>
<dbReference type="Pfam" id="PF14109">
    <property type="entry name" value="GldH_lipo"/>
    <property type="match status" value="1"/>
</dbReference>
<reference evidence="2 3" key="1">
    <citation type="submission" date="2018-04" db="EMBL/GenBank/DDBJ databases">
        <title>Sphingobacterium sp. M46 Genome.</title>
        <authorList>
            <person name="Cheng J."/>
            <person name="Li Y."/>
        </authorList>
    </citation>
    <scope>NUCLEOTIDE SEQUENCE [LARGE SCALE GENOMIC DNA]</scope>
    <source>
        <strain evidence="2 3">M46</strain>
    </source>
</reference>
<evidence type="ECO:0000256" key="1">
    <source>
        <dbReference type="SAM" id="SignalP"/>
    </source>
</evidence>
<keyword evidence="3" id="KW-1185">Reference proteome</keyword>
<feature type="signal peptide" evidence="1">
    <location>
        <begin position="1"/>
        <end position="33"/>
    </location>
</feature>
<gene>
    <name evidence="2" type="ORF">DCO56_19425</name>
</gene>
<dbReference type="PROSITE" id="PS51257">
    <property type="entry name" value="PROKAR_LIPOPROTEIN"/>
    <property type="match status" value="1"/>
</dbReference>
<dbReference type="EMBL" id="QCXX01000005">
    <property type="protein sequence ID" value="PUV23087.1"/>
    <property type="molecule type" value="Genomic_DNA"/>
</dbReference>
<dbReference type="NCBIfam" id="TIGR03511">
    <property type="entry name" value="GldH_lipo"/>
    <property type="match status" value="1"/>
</dbReference>
<accession>A0A363NQS9</accession>
<protein>
    <submittedName>
        <fullName evidence="2">Gliding motility lipoprotein GldH</fullName>
    </submittedName>
</protein>
<dbReference type="OrthoDB" id="982482at2"/>
<sequence>MPNLKMLGIFYFYRFKMKLKAFLFGTLSIGLWASCDQTAILNENKPIENKTWLYTSHPSFQFHISDNTKKYDVYMDVRHTPEYAFSNLFVLIYQQGPNKKTYTFRKEVKLAKSDGKWTGKSSGSLYNQQAILHKDYIFPDTGLYTISIEQNMRDNPLKEITDIGLTVIPK</sequence>
<evidence type="ECO:0000313" key="3">
    <source>
        <dbReference type="Proteomes" id="UP000250831"/>
    </source>
</evidence>
<proteinExistence type="predicted"/>
<name>A0A363NQS9_9SPHI</name>